<protein>
    <recommendedName>
        <fullName evidence="4">Carboxypeptidase regulatory-like domain-containing protein</fullName>
    </recommendedName>
</protein>
<proteinExistence type="predicted"/>
<evidence type="ECO:0000256" key="1">
    <source>
        <dbReference type="SAM" id="MobiDB-lite"/>
    </source>
</evidence>
<accession>A0ABD5XUJ6</accession>
<dbReference type="AlphaFoldDB" id="A0ABD5XUJ6"/>
<evidence type="ECO:0000313" key="3">
    <source>
        <dbReference type="Proteomes" id="UP001596368"/>
    </source>
</evidence>
<feature type="compositionally biased region" description="Basic residues" evidence="1">
    <location>
        <begin position="391"/>
        <end position="411"/>
    </location>
</feature>
<sequence>MTNPNDVPVVAVVEGPNDTVERVALDPAGEANDSRRLVGLENGSYTVRTLTADGREREVGRERLAVDCPAAGDGPGLGPVETTVACDVDGDGGVLVVANPNDVPVQVVVVGPNDTDERATLGPAGEDDDRLRLDGLVNGTYTVRTLTAEDENGTEVGVEAVAVDCAPTAPDEPDEPDEPAPPVNLRPVGATADCDDDGGVLVVTNPNEVAVQVGVEGPGDTEERVTLDPAGEEDDELALDTLENGTYTVRTLTGEDENVTEVGVDTVEIACEADAGVDSDEGETGLEPADGESENGTAPPTATTNRTRGTRPTTANRRRPTATTPRTRTATTARRVTTATMRTARRVTTATMRTARRRTERRRTVRRRTVRRVTTARRRTARMKTAGTTRRTVRRRTAKRKTRTTRTKRARTGATRRTTAGSPRNDRGGPSGTHV</sequence>
<name>A0ABD5XUJ6_9EURY</name>
<dbReference type="Proteomes" id="UP001596368">
    <property type="component" value="Unassembled WGS sequence"/>
</dbReference>
<evidence type="ECO:0000313" key="2">
    <source>
        <dbReference type="EMBL" id="MFC7137330.1"/>
    </source>
</evidence>
<feature type="compositionally biased region" description="Low complexity" evidence="1">
    <location>
        <begin position="295"/>
        <end position="338"/>
    </location>
</feature>
<feature type="region of interest" description="Disordered" evidence="1">
    <location>
        <begin position="273"/>
        <end position="338"/>
    </location>
</feature>
<dbReference type="EMBL" id="JBHSZG010000001">
    <property type="protein sequence ID" value="MFC7137330.1"/>
    <property type="molecule type" value="Genomic_DNA"/>
</dbReference>
<gene>
    <name evidence="2" type="ORF">ACFQRB_14480</name>
</gene>
<evidence type="ECO:0008006" key="4">
    <source>
        <dbReference type="Google" id="ProtNLM"/>
    </source>
</evidence>
<feature type="compositionally biased region" description="Acidic residues" evidence="1">
    <location>
        <begin position="275"/>
        <end position="293"/>
    </location>
</feature>
<feature type="compositionally biased region" description="Low complexity" evidence="1">
    <location>
        <begin position="412"/>
        <end position="421"/>
    </location>
</feature>
<comment type="caution">
    <text evidence="2">The sequence shown here is derived from an EMBL/GenBank/DDBJ whole genome shotgun (WGS) entry which is preliminary data.</text>
</comment>
<feature type="region of interest" description="Disordered" evidence="1">
    <location>
        <begin position="350"/>
        <end position="435"/>
    </location>
</feature>
<organism evidence="2 3">
    <name type="scientific">Halobaculum litoreum</name>
    <dbReference type="NCBI Taxonomy" id="3031998"/>
    <lineage>
        <taxon>Archaea</taxon>
        <taxon>Methanobacteriati</taxon>
        <taxon>Methanobacteriota</taxon>
        <taxon>Stenosarchaea group</taxon>
        <taxon>Halobacteria</taxon>
        <taxon>Halobacteriales</taxon>
        <taxon>Haloferacaceae</taxon>
        <taxon>Halobaculum</taxon>
    </lineage>
</organism>
<reference evidence="2 3" key="1">
    <citation type="journal article" date="2019" name="Int. J. Syst. Evol. Microbiol.">
        <title>The Global Catalogue of Microorganisms (GCM) 10K type strain sequencing project: providing services to taxonomists for standard genome sequencing and annotation.</title>
        <authorList>
            <consortium name="The Broad Institute Genomics Platform"/>
            <consortium name="The Broad Institute Genome Sequencing Center for Infectious Disease"/>
            <person name="Wu L."/>
            <person name="Ma J."/>
        </authorList>
    </citation>
    <scope>NUCLEOTIDE SEQUENCE [LARGE SCALE GENOMIC DNA]</scope>
    <source>
        <strain evidence="2 3">DT92</strain>
    </source>
</reference>
<keyword evidence="3" id="KW-1185">Reference proteome</keyword>
<feature type="compositionally biased region" description="Basic residues" evidence="1">
    <location>
        <begin position="354"/>
        <end position="382"/>
    </location>
</feature>